<dbReference type="EMBL" id="KZ346504">
    <property type="protein sequence ID" value="PIO69811.1"/>
    <property type="molecule type" value="Genomic_DNA"/>
</dbReference>
<dbReference type="SMART" id="SM00355">
    <property type="entry name" value="ZnF_C2H2"/>
    <property type="match status" value="4"/>
</dbReference>
<dbReference type="Gene3D" id="3.30.160.60">
    <property type="entry name" value="Classic Zinc Finger"/>
    <property type="match status" value="2"/>
</dbReference>
<evidence type="ECO:0000259" key="9">
    <source>
        <dbReference type="PROSITE" id="PS50157"/>
    </source>
</evidence>
<dbReference type="SUPFAM" id="SSF57667">
    <property type="entry name" value="beta-beta-alpha zinc fingers"/>
    <property type="match status" value="1"/>
</dbReference>
<evidence type="ECO:0000256" key="5">
    <source>
        <dbReference type="ARBA" id="ARBA00022833"/>
    </source>
</evidence>
<feature type="compositionally biased region" description="Polar residues" evidence="8">
    <location>
        <begin position="34"/>
        <end position="47"/>
    </location>
</feature>
<dbReference type="InterPro" id="IPR013087">
    <property type="entry name" value="Znf_C2H2_type"/>
</dbReference>
<evidence type="ECO:0000313" key="10">
    <source>
        <dbReference type="EMBL" id="PIO69811.1"/>
    </source>
</evidence>
<evidence type="ECO:0000256" key="6">
    <source>
        <dbReference type="ARBA" id="ARBA00023242"/>
    </source>
</evidence>
<keyword evidence="3" id="KW-0677">Repeat</keyword>
<accession>A0A2G9UHU5</accession>
<dbReference type="InterPro" id="IPR050888">
    <property type="entry name" value="ZnF_C2H2-type_TF"/>
</dbReference>
<keyword evidence="11" id="KW-1185">Reference proteome</keyword>
<dbReference type="PROSITE" id="PS00028">
    <property type="entry name" value="ZINC_FINGER_C2H2_1"/>
    <property type="match status" value="2"/>
</dbReference>
<evidence type="ECO:0000313" key="11">
    <source>
        <dbReference type="Proteomes" id="UP000230423"/>
    </source>
</evidence>
<keyword evidence="2" id="KW-0479">Metal-binding</keyword>
<gene>
    <name evidence="10" type="ORF">TELCIR_08354</name>
</gene>
<keyword evidence="6" id="KW-0539">Nucleus</keyword>
<feature type="compositionally biased region" description="Polar residues" evidence="8">
    <location>
        <begin position="10"/>
        <end position="20"/>
    </location>
</feature>
<reference evidence="10 11" key="1">
    <citation type="submission" date="2015-09" db="EMBL/GenBank/DDBJ databases">
        <title>Draft genome of the parasitic nematode Teladorsagia circumcincta isolate WARC Sus (inbred).</title>
        <authorList>
            <person name="Mitreva M."/>
        </authorList>
    </citation>
    <scope>NUCLEOTIDE SEQUENCE [LARGE SCALE GENOMIC DNA]</scope>
    <source>
        <strain evidence="10 11">S</strain>
    </source>
</reference>
<dbReference type="GO" id="GO:0008270">
    <property type="term" value="F:zinc ion binding"/>
    <property type="evidence" value="ECO:0007669"/>
    <property type="project" value="UniProtKB-KW"/>
</dbReference>
<dbReference type="OrthoDB" id="5822041at2759"/>
<comment type="subcellular location">
    <subcellularLocation>
        <location evidence="1">Nucleus</location>
    </subcellularLocation>
</comment>
<evidence type="ECO:0000256" key="7">
    <source>
        <dbReference type="PROSITE-ProRule" id="PRU00042"/>
    </source>
</evidence>
<keyword evidence="5" id="KW-0862">Zinc</keyword>
<evidence type="ECO:0000256" key="4">
    <source>
        <dbReference type="ARBA" id="ARBA00022771"/>
    </source>
</evidence>
<protein>
    <submittedName>
        <fullName evidence="10">Zinc finger, C2H2 type</fullName>
    </submittedName>
</protein>
<dbReference type="AlphaFoldDB" id="A0A2G9UHU5"/>
<feature type="region of interest" description="Disordered" evidence="8">
    <location>
        <begin position="238"/>
        <end position="258"/>
    </location>
</feature>
<keyword evidence="4 7" id="KW-0863">Zinc-finger</keyword>
<dbReference type="GO" id="GO:0005634">
    <property type="term" value="C:nucleus"/>
    <property type="evidence" value="ECO:0007669"/>
    <property type="project" value="UniProtKB-SubCell"/>
</dbReference>
<name>A0A2G9UHU5_TELCI</name>
<dbReference type="Proteomes" id="UP000230423">
    <property type="component" value="Unassembled WGS sequence"/>
</dbReference>
<feature type="region of interest" description="Disordered" evidence="8">
    <location>
        <begin position="1"/>
        <end position="47"/>
    </location>
</feature>
<proteinExistence type="predicted"/>
<sequence length="258" mass="28396">MEDVEASATAGGSNKAQNDVENGGGSGGSDRKATSTPQPDGIDQSSVTGKLLSWLSLTTTRAIIPPRQAELHSPSAPDASKPVKRESGTGATLFDDLPQRIVKNMVKQNTIPPVDISHIEGAKGYPCNFCEFKGRTVNDIRRHTSSLHSDFFPSLGTKLVSPCHHCNQVLDSRGKLLKHIGDCHEDIPLAFKCAYCPKLFATSRGVREHERRSHESRLFLDAEHLVCPHCEQEFQNKRNRDEHVKRHSNPNSVIGRGF</sequence>
<feature type="region of interest" description="Disordered" evidence="8">
    <location>
        <begin position="65"/>
        <end position="91"/>
    </location>
</feature>
<dbReference type="PROSITE" id="PS50157">
    <property type="entry name" value="ZINC_FINGER_C2H2_2"/>
    <property type="match status" value="2"/>
</dbReference>
<evidence type="ECO:0000256" key="8">
    <source>
        <dbReference type="SAM" id="MobiDB-lite"/>
    </source>
</evidence>
<evidence type="ECO:0000256" key="1">
    <source>
        <dbReference type="ARBA" id="ARBA00004123"/>
    </source>
</evidence>
<feature type="domain" description="C2H2-type" evidence="9">
    <location>
        <begin position="191"/>
        <end position="214"/>
    </location>
</feature>
<dbReference type="InterPro" id="IPR036236">
    <property type="entry name" value="Znf_C2H2_sf"/>
</dbReference>
<dbReference type="PANTHER" id="PTHR24406">
    <property type="entry name" value="TRANSCRIPTIONAL REPRESSOR CTCFL-RELATED"/>
    <property type="match status" value="1"/>
</dbReference>
<evidence type="ECO:0000256" key="3">
    <source>
        <dbReference type="ARBA" id="ARBA00022737"/>
    </source>
</evidence>
<feature type="domain" description="C2H2-type" evidence="9">
    <location>
        <begin position="225"/>
        <end position="252"/>
    </location>
</feature>
<evidence type="ECO:0000256" key="2">
    <source>
        <dbReference type="ARBA" id="ARBA00022723"/>
    </source>
</evidence>
<organism evidence="10 11">
    <name type="scientific">Teladorsagia circumcincta</name>
    <name type="common">Brown stomach worm</name>
    <name type="synonym">Ostertagia circumcincta</name>
    <dbReference type="NCBI Taxonomy" id="45464"/>
    <lineage>
        <taxon>Eukaryota</taxon>
        <taxon>Metazoa</taxon>
        <taxon>Ecdysozoa</taxon>
        <taxon>Nematoda</taxon>
        <taxon>Chromadorea</taxon>
        <taxon>Rhabditida</taxon>
        <taxon>Rhabditina</taxon>
        <taxon>Rhabditomorpha</taxon>
        <taxon>Strongyloidea</taxon>
        <taxon>Trichostrongylidae</taxon>
        <taxon>Teladorsagia</taxon>
    </lineage>
</organism>